<dbReference type="PANTHER" id="PTHR43053:SF3">
    <property type="entry name" value="ALPHA-GALACTOSIDASE C-RELATED"/>
    <property type="match status" value="1"/>
</dbReference>
<gene>
    <name evidence="9" type="ORF">Dfulv_02110</name>
</gene>
<evidence type="ECO:0000313" key="10">
    <source>
        <dbReference type="Proteomes" id="UP001059617"/>
    </source>
</evidence>
<sequence>MLDVTGHRVPRVLHWGADPGAVDSFDELVLGSLPPRPVASVEVPVLLSLIPQQSDGWVGRPGVAGHRDGRFPHLRLELVRPVTVETDDEGGGVRIEARDAMAAVSIRTEVRMDRSGVIRIRHEIVNDGPGVFALESVACLLPAGDQATEVLDFSGRWSRERAPQRGPLRHGLAVRESRRGRTGHDATGLMVAGASGFGFGHGEVWAVHAGWSGNHVHYTERLPEHGPVLGAGELLAAGEIRLAHAESYRSPWIYFAWSGEGLDGLADRLHQHLRGRLNHPRTPRPVLLNTWEAVYFDHQLDKLSELTKRAARVGVERLVLDDGWFAGRRDDTVGLGDWTVDRSVWPEGLHPLVKQARALGMQVGLWVEPEMVSIDSDLARAHPDWLLSAPGRAALPHRSQQVLDLARPEAYAHILACLDALVDEYELDYLKWDHNRDLLEAVHAGTAGVHVQTLAVYRLLDELRDRHPRLEIESCSSGGARIDYGILARTDRVWASDTIDPLERQAIQRWVGLLLPPELIGGHVGAATAHTTGRTTELAFRLATALFGHAGIEWDLTACTDAELDQIAAWVRLHKRLRPLLHTGRTVHADHPDPNAWLHGVVATDRRHAVFSLVQLTTSTDSVPARLRFPGLDADFRYTVRVCPEVGMPTGHPARPVPWLARGSVRLPGSVLSTIGLAAPLLDPAQAVVLELRAE</sequence>
<accession>A0ABY5W4W0</accession>
<protein>
    <recommendedName>
        <fullName evidence="2 5">Alpha-galactosidase</fullName>
        <ecNumber evidence="2 5">3.2.1.22</ecNumber>
    </recommendedName>
</protein>
<dbReference type="EC" id="3.2.1.22" evidence="2 5"/>
<dbReference type="Proteomes" id="UP001059617">
    <property type="component" value="Chromosome"/>
</dbReference>
<dbReference type="InterPro" id="IPR002252">
    <property type="entry name" value="Glyco_hydro_36"/>
</dbReference>
<dbReference type="Pfam" id="PF02065">
    <property type="entry name" value="Melibiase"/>
    <property type="match status" value="1"/>
</dbReference>
<dbReference type="Gene3D" id="2.70.98.60">
    <property type="entry name" value="alpha-galactosidase from lactobacil brevis"/>
    <property type="match status" value="1"/>
</dbReference>
<dbReference type="Gene3D" id="3.20.20.70">
    <property type="entry name" value="Aldolase class I"/>
    <property type="match status" value="1"/>
</dbReference>
<keyword evidence="10" id="KW-1185">Reference proteome</keyword>
<comment type="catalytic activity">
    <reaction evidence="1 5">
        <text>Hydrolysis of terminal, non-reducing alpha-D-galactose residues in alpha-D-galactosides, including galactose oligosaccharides, galactomannans and galactolipids.</text>
        <dbReference type="EC" id="3.2.1.22"/>
    </reaction>
</comment>
<evidence type="ECO:0000259" key="7">
    <source>
        <dbReference type="Pfam" id="PF16874"/>
    </source>
</evidence>
<dbReference type="InterPro" id="IPR031705">
    <property type="entry name" value="Glyco_hydro_36_C"/>
</dbReference>
<dbReference type="InterPro" id="IPR013785">
    <property type="entry name" value="Aldolase_TIM"/>
</dbReference>
<evidence type="ECO:0000256" key="5">
    <source>
        <dbReference type="PIRNR" id="PIRNR005536"/>
    </source>
</evidence>
<dbReference type="InterPro" id="IPR050985">
    <property type="entry name" value="Alpha-glycosidase_related"/>
</dbReference>
<dbReference type="CDD" id="cd14791">
    <property type="entry name" value="GH36"/>
    <property type="match status" value="1"/>
</dbReference>
<feature type="compositionally biased region" description="Basic and acidic residues" evidence="6">
    <location>
        <begin position="173"/>
        <end position="184"/>
    </location>
</feature>
<dbReference type="Pfam" id="PF16875">
    <property type="entry name" value="Glyco_hydro_36N"/>
    <property type="match status" value="1"/>
</dbReference>
<dbReference type="RefSeq" id="WP_259860906.1">
    <property type="nucleotide sequence ID" value="NZ_BAAAST010000055.1"/>
</dbReference>
<dbReference type="PRINTS" id="PR00743">
    <property type="entry name" value="GLHYDRLASE36"/>
</dbReference>
<feature type="domain" description="Glycosyl hydrolase family 36 C-terminal" evidence="7">
    <location>
        <begin position="601"/>
        <end position="691"/>
    </location>
</feature>
<evidence type="ECO:0000256" key="4">
    <source>
        <dbReference type="ARBA" id="ARBA00023295"/>
    </source>
</evidence>
<dbReference type="InterPro" id="IPR031704">
    <property type="entry name" value="Glyco_hydro_36_N"/>
</dbReference>
<evidence type="ECO:0000256" key="3">
    <source>
        <dbReference type="ARBA" id="ARBA00022801"/>
    </source>
</evidence>
<keyword evidence="4 5" id="KW-0326">Glycosidase</keyword>
<name>A0ABY5W4W0_9ACTN</name>
<comment type="similarity">
    <text evidence="5">Belongs to the glycosyl hydrolase.</text>
</comment>
<dbReference type="InterPro" id="IPR038417">
    <property type="entry name" value="Alpga-gal_N_sf"/>
</dbReference>
<dbReference type="Pfam" id="PF16874">
    <property type="entry name" value="Glyco_hydro_36C"/>
    <property type="match status" value="1"/>
</dbReference>
<evidence type="ECO:0000256" key="1">
    <source>
        <dbReference type="ARBA" id="ARBA00001255"/>
    </source>
</evidence>
<dbReference type="PROSITE" id="PS00512">
    <property type="entry name" value="ALPHA_GALACTOSIDASE"/>
    <property type="match status" value="1"/>
</dbReference>
<dbReference type="InterPro" id="IPR013780">
    <property type="entry name" value="Glyco_hydro_b"/>
</dbReference>
<evidence type="ECO:0000256" key="2">
    <source>
        <dbReference type="ARBA" id="ARBA00012755"/>
    </source>
</evidence>
<evidence type="ECO:0000256" key="6">
    <source>
        <dbReference type="SAM" id="MobiDB-lite"/>
    </source>
</evidence>
<organism evidence="9 10">
    <name type="scientific">Dactylosporangium fulvum</name>
    <dbReference type="NCBI Taxonomy" id="53359"/>
    <lineage>
        <taxon>Bacteria</taxon>
        <taxon>Bacillati</taxon>
        <taxon>Actinomycetota</taxon>
        <taxon>Actinomycetes</taxon>
        <taxon>Micromonosporales</taxon>
        <taxon>Micromonosporaceae</taxon>
        <taxon>Dactylosporangium</taxon>
    </lineage>
</organism>
<dbReference type="EMBL" id="CP073720">
    <property type="protein sequence ID" value="UWP83126.1"/>
    <property type="molecule type" value="Genomic_DNA"/>
</dbReference>
<dbReference type="Gene3D" id="2.60.40.1180">
    <property type="entry name" value="Golgi alpha-mannosidase II"/>
    <property type="match status" value="1"/>
</dbReference>
<proteinExistence type="inferred from homology"/>
<dbReference type="SUPFAM" id="SSF51445">
    <property type="entry name" value="(Trans)glycosidases"/>
    <property type="match status" value="1"/>
</dbReference>
<evidence type="ECO:0000313" key="9">
    <source>
        <dbReference type="EMBL" id="UWP83126.1"/>
    </source>
</evidence>
<reference evidence="9" key="1">
    <citation type="submission" date="2021-04" db="EMBL/GenBank/DDBJ databases">
        <authorList>
            <person name="Hartkoorn R.C."/>
            <person name="Beaudoing E."/>
            <person name="Hot D."/>
        </authorList>
    </citation>
    <scope>NUCLEOTIDE SEQUENCE</scope>
    <source>
        <strain evidence="9">NRRL B-16292</strain>
    </source>
</reference>
<dbReference type="PANTHER" id="PTHR43053">
    <property type="entry name" value="GLYCOSIDASE FAMILY 31"/>
    <property type="match status" value="1"/>
</dbReference>
<evidence type="ECO:0000259" key="8">
    <source>
        <dbReference type="Pfam" id="PF16875"/>
    </source>
</evidence>
<dbReference type="PIRSF" id="PIRSF005536">
    <property type="entry name" value="Agal"/>
    <property type="match status" value="1"/>
</dbReference>
<reference evidence="9" key="2">
    <citation type="submission" date="2022-09" db="EMBL/GenBank/DDBJ databases">
        <title>Biosynthetic gene clusters of Dactylosporangioum fulvum.</title>
        <authorList>
            <person name="Caradec T."/>
        </authorList>
    </citation>
    <scope>NUCLEOTIDE SEQUENCE</scope>
    <source>
        <strain evidence="9">NRRL B-16292</strain>
    </source>
</reference>
<keyword evidence="3 5" id="KW-0378">Hydrolase</keyword>
<dbReference type="InterPro" id="IPR017853">
    <property type="entry name" value="GH"/>
</dbReference>
<dbReference type="InterPro" id="IPR000111">
    <property type="entry name" value="Glyco_hydro_27/36_CS"/>
</dbReference>
<feature type="region of interest" description="Disordered" evidence="6">
    <location>
        <begin position="162"/>
        <end position="185"/>
    </location>
</feature>
<feature type="domain" description="Glycosyl hydrolase family 36 N-terminal" evidence="8">
    <location>
        <begin position="10"/>
        <end position="243"/>
    </location>
</feature>